<evidence type="ECO:0000256" key="4">
    <source>
        <dbReference type="SAM" id="MobiDB-lite"/>
    </source>
</evidence>
<keyword evidence="5" id="KW-0812">Transmembrane</keyword>
<evidence type="ECO:0000313" key="6">
    <source>
        <dbReference type="EMBL" id="THU79661.1"/>
    </source>
</evidence>
<dbReference type="AlphaFoldDB" id="A0A4S8KV71"/>
<keyword evidence="7" id="KW-1185">Reference proteome</keyword>
<organism evidence="6 7">
    <name type="scientific">Dendrothele bispora (strain CBS 962.96)</name>
    <dbReference type="NCBI Taxonomy" id="1314807"/>
    <lineage>
        <taxon>Eukaryota</taxon>
        <taxon>Fungi</taxon>
        <taxon>Dikarya</taxon>
        <taxon>Basidiomycota</taxon>
        <taxon>Agaricomycotina</taxon>
        <taxon>Agaricomycetes</taxon>
        <taxon>Agaricomycetidae</taxon>
        <taxon>Agaricales</taxon>
        <taxon>Agaricales incertae sedis</taxon>
        <taxon>Dendrothele</taxon>
    </lineage>
</organism>
<feature type="compositionally biased region" description="Gly residues" evidence="4">
    <location>
        <begin position="407"/>
        <end position="419"/>
    </location>
</feature>
<keyword evidence="5" id="KW-0472">Membrane</keyword>
<dbReference type="GO" id="GO:0016740">
    <property type="term" value="F:transferase activity"/>
    <property type="evidence" value="ECO:0007669"/>
    <property type="project" value="UniProtKB-KW"/>
</dbReference>
<evidence type="ECO:0000256" key="3">
    <source>
        <dbReference type="ARBA" id="ARBA00023277"/>
    </source>
</evidence>
<feature type="region of interest" description="Disordered" evidence="4">
    <location>
        <begin position="403"/>
        <end position="430"/>
    </location>
</feature>
<keyword evidence="1" id="KW-0808">Transferase</keyword>
<sequence length="567" mass="64008">MSTYWKIFRGYRRLPQDNLNEYHHHDDGDYDSSSSPSIPMSTFFSSSSSASQNRFHRRPHLSPTNYLRIFFHYFSIKRLAVFLVVLFVMTSAIILSSGIPPSYDDIWAYERSLPQHNLTEAFGDLKWGRRKYLRFEGGVKGRGFNNVFQEALILSYVAYLTDRAFVFEDYVWSQTSFSSSIDEWALRPSRIPFNAFISGPTTGGPIIDITNSSSSSSSSNGREGSIRKRSVNLEFFDAICPVERRFVINASESPDDKEGQDRVVWWKDRLEKVRDEPCVVVDDSKVIFDIDFFGSPNHIIPAFDSLRTSPILTSFTWSPLILSAVSRNFAVLQPPSLSSLYSQTPPSSTIKGLVAIHLRRGDFFGHCLYLLKWRVKYMGLNMYPGVGKDFDPDEYLRQVIIENESGNGDGNGNGNGNEGGKSNSNEELDEKEKSRVLKPYYFEHCLPEIDQIVARLREVREEMGSSSSSSSGEGGKVDLKRLYILSNGKASWLNELGKELKGDGWVDVRSTTDLRLDKQQKYVSGAIDMAIAEKAEVFIGNGFSSLSSNIVMLRLAKGLPPNSNHFL</sequence>
<dbReference type="InterPro" id="IPR019378">
    <property type="entry name" value="GDP-Fuc_O-FucTrfase"/>
</dbReference>
<dbReference type="Pfam" id="PF10250">
    <property type="entry name" value="O-FucT"/>
    <property type="match status" value="1"/>
</dbReference>
<keyword evidence="2" id="KW-0294">Fucose metabolism</keyword>
<keyword evidence="3" id="KW-0119">Carbohydrate metabolism</keyword>
<reference evidence="6 7" key="1">
    <citation type="journal article" date="2019" name="Nat. Ecol. Evol.">
        <title>Megaphylogeny resolves global patterns of mushroom evolution.</title>
        <authorList>
            <person name="Varga T."/>
            <person name="Krizsan K."/>
            <person name="Foldi C."/>
            <person name="Dima B."/>
            <person name="Sanchez-Garcia M."/>
            <person name="Sanchez-Ramirez S."/>
            <person name="Szollosi G.J."/>
            <person name="Szarkandi J.G."/>
            <person name="Papp V."/>
            <person name="Albert L."/>
            <person name="Andreopoulos W."/>
            <person name="Angelini C."/>
            <person name="Antonin V."/>
            <person name="Barry K.W."/>
            <person name="Bougher N.L."/>
            <person name="Buchanan P."/>
            <person name="Buyck B."/>
            <person name="Bense V."/>
            <person name="Catcheside P."/>
            <person name="Chovatia M."/>
            <person name="Cooper J."/>
            <person name="Damon W."/>
            <person name="Desjardin D."/>
            <person name="Finy P."/>
            <person name="Geml J."/>
            <person name="Haridas S."/>
            <person name="Hughes K."/>
            <person name="Justo A."/>
            <person name="Karasinski D."/>
            <person name="Kautmanova I."/>
            <person name="Kiss B."/>
            <person name="Kocsube S."/>
            <person name="Kotiranta H."/>
            <person name="LaButti K.M."/>
            <person name="Lechner B.E."/>
            <person name="Liimatainen K."/>
            <person name="Lipzen A."/>
            <person name="Lukacs Z."/>
            <person name="Mihaltcheva S."/>
            <person name="Morgado L.N."/>
            <person name="Niskanen T."/>
            <person name="Noordeloos M.E."/>
            <person name="Ohm R.A."/>
            <person name="Ortiz-Santana B."/>
            <person name="Ovrebo C."/>
            <person name="Racz N."/>
            <person name="Riley R."/>
            <person name="Savchenko A."/>
            <person name="Shiryaev A."/>
            <person name="Soop K."/>
            <person name="Spirin V."/>
            <person name="Szebenyi C."/>
            <person name="Tomsovsky M."/>
            <person name="Tulloss R.E."/>
            <person name="Uehling J."/>
            <person name="Grigoriev I.V."/>
            <person name="Vagvolgyi C."/>
            <person name="Papp T."/>
            <person name="Martin F.M."/>
            <person name="Miettinen O."/>
            <person name="Hibbett D.S."/>
            <person name="Nagy L.G."/>
        </authorList>
    </citation>
    <scope>NUCLEOTIDE SEQUENCE [LARGE SCALE GENOMIC DNA]</scope>
    <source>
        <strain evidence="6 7">CBS 962.96</strain>
    </source>
</reference>
<evidence type="ECO:0000256" key="1">
    <source>
        <dbReference type="ARBA" id="ARBA00022679"/>
    </source>
</evidence>
<dbReference type="GO" id="GO:0006004">
    <property type="term" value="P:fucose metabolic process"/>
    <property type="evidence" value="ECO:0007669"/>
    <property type="project" value="UniProtKB-KW"/>
</dbReference>
<dbReference type="EMBL" id="ML179994">
    <property type="protein sequence ID" value="THU79661.1"/>
    <property type="molecule type" value="Genomic_DNA"/>
</dbReference>
<feature type="transmembrane region" description="Helical" evidence="5">
    <location>
        <begin position="79"/>
        <end position="99"/>
    </location>
</feature>
<protein>
    <submittedName>
        <fullName evidence="6">Uncharacterized protein</fullName>
    </submittedName>
</protein>
<keyword evidence="5" id="KW-1133">Transmembrane helix</keyword>
<dbReference type="CDD" id="cd11296">
    <property type="entry name" value="O-FucT_like"/>
    <property type="match status" value="1"/>
</dbReference>
<dbReference type="OrthoDB" id="2559662at2759"/>
<proteinExistence type="predicted"/>
<evidence type="ECO:0000313" key="7">
    <source>
        <dbReference type="Proteomes" id="UP000297245"/>
    </source>
</evidence>
<accession>A0A4S8KV71</accession>
<dbReference type="Proteomes" id="UP000297245">
    <property type="component" value="Unassembled WGS sequence"/>
</dbReference>
<dbReference type="Gene3D" id="3.40.50.11350">
    <property type="match status" value="1"/>
</dbReference>
<name>A0A4S8KV71_DENBC</name>
<evidence type="ECO:0000256" key="5">
    <source>
        <dbReference type="SAM" id="Phobius"/>
    </source>
</evidence>
<gene>
    <name evidence="6" type="ORF">K435DRAFT_973071</name>
</gene>
<evidence type="ECO:0000256" key="2">
    <source>
        <dbReference type="ARBA" id="ARBA00023253"/>
    </source>
</evidence>